<dbReference type="EMBL" id="JAWWNJ010000045">
    <property type="protein sequence ID" value="KAK7018885.1"/>
    <property type="molecule type" value="Genomic_DNA"/>
</dbReference>
<sequence>MLQKAMLLAGIGIEFRTRRRHKLAGLVLRLEQTEERTMQLDVEVNEAIGDYTKYNPPQTRRRFGLLSRHEHQYAISPTVNSSSMQSRPIAFIAVSDILYSFGRHTKSSLTNPPPSSSLCIPSIALFIFGPSLDLDITPGPSSGQFAAHRRSRVAY</sequence>
<dbReference type="AlphaFoldDB" id="A0AAW0B1C6"/>
<name>A0AAW0B1C6_9AGAR</name>
<keyword evidence="2" id="KW-1185">Reference proteome</keyword>
<protein>
    <submittedName>
        <fullName evidence="1">Uncharacterized protein</fullName>
    </submittedName>
</protein>
<gene>
    <name evidence="1" type="ORF">R3P38DRAFT_1276969</name>
</gene>
<reference evidence="1 2" key="1">
    <citation type="journal article" date="2024" name="J Genomics">
        <title>Draft genome sequencing and assembly of Favolaschia claudopus CIRM-BRFM 2984 isolated from oak limbs.</title>
        <authorList>
            <person name="Navarro D."/>
            <person name="Drula E."/>
            <person name="Chaduli D."/>
            <person name="Cazenave R."/>
            <person name="Ahrendt S."/>
            <person name="Wang J."/>
            <person name="Lipzen A."/>
            <person name="Daum C."/>
            <person name="Barry K."/>
            <person name="Grigoriev I.V."/>
            <person name="Favel A."/>
            <person name="Rosso M.N."/>
            <person name="Martin F."/>
        </authorList>
    </citation>
    <scope>NUCLEOTIDE SEQUENCE [LARGE SCALE GENOMIC DNA]</scope>
    <source>
        <strain evidence="1 2">CIRM-BRFM 2984</strain>
    </source>
</reference>
<evidence type="ECO:0000313" key="1">
    <source>
        <dbReference type="EMBL" id="KAK7018885.1"/>
    </source>
</evidence>
<proteinExistence type="predicted"/>
<organism evidence="1 2">
    <name type="scientific">Favolaschia claudopus</name>
    <dbReference type="NCBI Taxonomy" id="2862362"/>
    <lineage>
        <taxon>Eukaryota</taxon>
        <taxon>Fungi</taxon>
        <taxon>Dikarya</taxon>
        <taxon>Basidiomycota</taxon>
        <taxon>Agaricomycotina</taxon>
        <taxon>Agaricomycetes</taxon>
        <taxon>Agaricomycetidae</taxon>
        <taxon>Agaricales</taxon>
        <taxon>Marasmiineae</taxon>
        <taxon>Mycenaceae</taxon>
        <taxon>Favolaschia</taxon>
    </lineage>
</organism>
<comment type="caution">
    <text evidence="1">The sequence shown here is derived from an EMBL/GenBank/DDBJ whole genome shotgun (WGS) entry which is preliminary data.</text>
</comment>
<evidence type="ECO:0000313" key="2">
    <source>
        <dbReference type="Proteomes" id="UP001362999"/>
    </source>
</evidence>
<dbReference type="Proteomes" id="UP001362999">
    <property type="component" value="Unassembled WGS sequence"/>
</dbReference>
<accession>A0AAW0B1C6</accession>